<dbReference type="GO" id="GO:0016757">
    <property type="term" value="F:glycosyltransferase activity"/>
    <property type="evidence" value="ECO:0007669"/>
    <property type="project" value="InterPro"/>
</dbReference>
<keyword evidence="1" id="KW-0472">Membrane</keyword>
<dbReference type="KEGG" id="dov:DSCO28_72490"/>
<gene>
    <name evidence="4" type="ORF">DSCO28_72490</name>
</gene>
<evidence type="ECO:0000259" key="2">
    <source>
        <dbReference type="Pfam" id="PF00534"/>
    </source>
</evidence>
<dbReference type="EMBL" id="AP021877">
    <property type="protein sequence ID" value="BBO86683.1"/>
    <property type="molecule type" value="Genomic_DNA"/>
</dbReference>
<keyword evidence="4" id="KW-0808">Transferase</keyword>
<evidence type="ECO:0000313" key="5">
    <source>
        <dbReference type="Proteomes" id="UP000425960"/>
    </source>
</evidence>
<sequence length="499" mass="55698">MYETYIVSGGGGGLLFDRREPYQIVNVAVGADQAVFENIEAAERLGTLREKLETLKLYLHSFFYISLFNALLVLSLISLVALKLYSMILRQESLYRDFSVDETAFSQKPFRVAMFTNNYLPFIGGVPLSIDRLCRGLVQVGEAVKIFAPAYPEPWIDPQDGGVVRCPALFNMRLAGFPVANVLSRKIKAAFSAFECDLVHVHHPFWLGKKGMQLAKKHGLPVVFTYHTRLERYTHYLPFPGTALKNLAAHLMIKRFANHCDAIITPTPSTEEYLRNLGVSALIETIPTGVGMEDYTCWTPQQVQALRSRYTAAEEPLLISVSRMAREKNLDFLIDGLAKVKKRIRIPFKCLLVGEGPEKRRLMETVAALGLNEQVVFTGNMLPRDVARCYLAADLFVFASTSETQGMVLIEAMAGGCPVVAVRASGVYDVVRDGYNGMIVAESTESWSKAVATLLMDRIRLSELSANSRGFAEAYAEEKIAQRVLTLYRRVVVLRKSKG</sequence>
<dbReference type="PANTHER" id="PTHR45947:SF3">
    <property type="entry name" value="SULFOQUINOVOSYL TRANSFERASE SQD2"/>
    <property type="match status" value="1"/>
</dbReference>
<feature type="domain" description="Glycosyltransferase subfamily 4-like N-terminal" evidence="3">
    <location>
        <begin position="123"/>
        <end position="290"/>
    </location>
</feature>
<accession>A0A5K8A2A2</accession>
<dbReference type="Gene3D" id="3.40.50.2000">
    <property type="entry name" value="Glycogen Phosphorylase B"/>
    <property type="match status" value="2"/>
</dbReference>
<dbReference type="Proteomes" id="UP000425960">
    <property type="component" value="Plasmid Do28_1"/>
</dbReference>
<dbReference type="InterPro" id="IPR001296">
    <property type="entry name" value="Glyco_trans_1"/>
</dbReference>
<evidence type="ECO:0000313" key="4">
    <source>
        <dbReference type="EMBL" id="BBO86683.1"/>
    </source>
</evidence>
<protein>
    <submittedName>
        <fullName evidence="4">Glycosyl transferase</fullName>
    </submittedName>
</protein>
<keyword evidence="4" id="KW-0614">Plasmid</keyword>
<keyword evidence="1" id="KW-1133">Transmembrane helix</keyword>
<feature type="domain" description="Glycosyl transferase family 1" evidence="2">
    <location>
        <begin position="313"/>
        <end position="469"/>
    </location>
</feature>
<reference evidence="4 5" key="1">
    <citation type="submission" date="2019-11" db="EMBL/GenBank/DDBJ databases">
        <title>Comparative genomics of hydrocarbon-degrading Desulfosarcina strains.</title>
        <authorList>
            <person name="Watanabe M."/>
            <person name="Kojima H."/>
            <person name="Fukui M."/>
        </authorList>
    </citation>
    <scope>NUCLEOTIDE SEQUENCE [LARGE SCALE GENOMIC DNA]</scope>
    <source>
        <strain evidence="4 5">28bB2T</strain>
        <plasmid evidence="5">do28_1 dna</plasmid>
    </source>
</reference>
<feature type="transmembrane region" description="Helical" evidence="1">
    <location>
        <begin position="62"/>
        <end position="85"/>
    </location>
</feature>
<dbReference type="InterPro" id="IPR028098">
    <property type="entry name" value="Glyco_trans_4-like_N"/>
</dbReference>
<geneLocation type="plasmid" evidence="5">
    <name>do28_1 dna</name>
</geneLocation>
<name>A0A5K8A2A2_9BACT</name>
<proteinExistence type="predicted"/>
<keyword evidence="1" id="KW-0812">Transmembrane</keyword>
<dbReference type="SUPFAM" id="SSF53756">
    <property type="entry name" value="UDP-Glycosyltransferase/glycogen phosphorylase"/>
    <property type="match status" value="1"/>
</dbReference>
<dbReference type="AlphaFoldDB" id="A0A5K8A2A2"/>
<organism evidence="4 5">
    <name type="scientific">Desulfosarcina ovata subsp. sediminis</name>
    <dbReference type="NCBI Taxonomy" id="885957"/>
    <lineage>
        <taxon>Bacteria</taxon>
        <taxon>Pseudomonadati</taxon>
        <taxon>Thermodesulfobacteriota</taxon>
        <taxon>Desulfobacteria</taxon>
        <taxon>Desulfobacterales</taxon>
        <taxon>Desulfosarcinaceae</taxon>
        <taxon>Desulfosarcina</taxon>
    </lineage>
</organism>
<evidence type="ECO:0000259" key="3">
    <source>
        <dbReference type="Pfam" id="PF13439"/>
    </source>
</evidence>
<evidence type="ECO:0000256" key="1">
    <source>
        <dbReference type="SAM" id="Phobius"/>
    </source>
</evidence>
<dbReference type="Pfam" id="PF00534">
    <property type="entry name" value="Glycos_transf_1"/>
    <property type="match status" value="1"/>
</dbReference>
<dbReference type="RefSeq" id="WP_173180230.1">
    <property type="nucleotide sequence ID" value="NZ_AP021877.1"/>
</dbReference>
<dbReference type="Pfam" id="PF13439">
    <property type="entry name" value="Glyco_transf_4"/>
    <property type="match status" value="1"/>
</dbReference>
<dbReference type="InterPro" id="IPR050194">
    <property type="entry name" value="Glycosyltransferase_grp1"/>
</dbReference>
<dbReference type="PANTHER" id="PTHR45947">
    <property type="entry name" value="SULFOQUINOVOSYL TRANSFERASE SQD2"/>
    <property type="match status" value="1"/>
</dbReference>